<proteinExistence type="predicted"/>
<dbReference type="PANTHER" id="PTHR30514:SF18">
    <property type="entry name" value="RPIR-FAMILY TRANSCRIPTIONAL REGULATOR"/>
    <property type="match status" value="1"/>
</dbReference>
<dbReference type="SUPFAM" id="SSF46689">
    <property type="entry name" value="Homeodomain-like"/>
    <property type="match status" value="1"/>
</dbReference>
<keyword evidence="3" id="KW-1185">Reference proteome</keyword>
<dbReference type="InterPro" id="IPR036388">
    <property type="entry name" value="WH-like_DNA-bd_sf"/>
</dbReference>
<dbReference type="Proteomes" id="UP001589748">
    <property type="component" value="Unassembled WGS sequence"/>
</dbReference>
<dbReference type="Gene3D" id="1.10.10.10">
    <property type="entry name" value="Winged helix-like DNA-binding domain superfamily/Winged helix DNA-binding domain"/>
    <property type="match status" value="1"/>
</dbReference>
<protein>
    <submittedName>
        <fullName evidence="2">MurR/RpiR family transcriptional regulator</fullName>
    </submittedName>
</protein>
<dbReference type="Pfam" id="PF01418">
    <property type="entry name" value="HTH_6"/>
    <property type="match status" value="1"/>
</dbReference>
<comment type="caution">
    <text evidence="2">The sequence shown here is derived from an EMBL/GenBank/DDBJ whole genome shotgun (WGS) entry which is preliminary data.</text>
</comment>
<dbReference type="InterPro" id="IPR046348">
    <property type="entry name" value="SIS_dom_sf"/>
</dbReference>
<evidence type="ECO:0000313" key="3">
    <source>
        <dbReference type="Proteomes" id="UP001589748"/>
    </source>
</evidence>
<dbReference type="InterPro" id="IPR009057">
    <property type="entry name" value="Homeodomain-like_sf"/>
</dbReference>
<accession>A0ABV5LS04</accession>
<sequence>MRVDLSLPGRVEAVYADLGPAERHIADLLLQDPLGLATTTTTELAAGSGSSKATVSRFFRRLGFDSFAEARASVRDLRTSGVPIGSRSGRDGLWARHRAAEERNLRRTAEAVPEELLAAVGAVVADARDVLVLGFRNSYPVALHLREQLVQARPRVQLAPLPGQSLAEELAALGPGDVALTVGFRRRPAAFGEVVRACAGTGADVVLLADPGVRRLRLPVTHRLEVPVDGVGAFDSYAAAHTVVCLLAEAVLERRGAAGRERVLRLAARAEELGELEAR</sequence>
<gene>
    <name evidence="2" type="ORF">ACFFVI_07585</name>
</gene>
<dbReference type="EMBL" id="JBHMDM010000004">
    <property type="protein sequence ID" value="MFB9376826.1"/>
    <property type="molecule type" value="Genomic_DNA"/>
</dbReference>
<organism evidence="2 3">
    <name type="scientific">Kineococcus gynurae</name>
    <dbReference type="NCBI Taxonomy" id="452979"/>
    <lineage>
        <taxon>Bacteria</taxon>
        <taxon>Bacillati</taxon>
        <taxon>Actinomycetota</taxon>
        <taxon>Actinomycetes</taxon>
        <taxon>Kineosporiales</taxon>
        <taxon>Kineosporiaceae</taxon>
        <taxon>Kineococcus</taxon>
    </lineage>
</organism>
<evidence type="ECO:0000259" key="1">
    <source>
        <dbReference type="PROSITE" id="PS51071"/>
    </source>
</evidence>
<dbReference type="RefSeq" id="WP_380135696.1">
    <property type="nucleotide sequence ID" value="NZ_JBHLUI010000003.1"/>
</dbReference>
<feature type="domain" description="HTH rpiR-type" evidence="1">
    <location>
        <begin position="5"/>
        <end position="81"/>
    </location>
</feature>
<dbReference type="PROSITE" id="PS51071">
    <property type="entry name" value="HTH_RPIR"/>
    <property type="match status" value="1"/>
</dbReference>
<dbReference type="InterPro" id="IPR047640">
    <property type="entry name" value="RpiR-like"/>
</dbReference>
<dbReference type="InterPro" id="IPR000281">
    <property type="entry name" value="HTH_RpiR"/>
</dbReference>
<dbReference type="Gene3D" id="3.40.50.10490">
    <property type="entry name" value="Glucose-6-phosphate isomerase like protein, domain 1"/>
    <property type="match status" value="1"/>
</dbReference>
<reference evidence="2 3" key="1">
    <citation type="submission" date="2024-09" db="EMBL/GenBank/DDBJ databases">
        <authorList>
            <person name="Sun Q."/>
            <person name="Mori K."/>
        </authorList>
    </citation>
    <scope>NUCLEOTIDE SEQUENCE [LARGE SCALE GENOMIC DNA]</scope>
    <source>
        <strain evidence="2 3">TISTR 1856</strain>
    </source>
</reference>
<dbReference type="PANTHER" id="PTHR30514">
    <property type="entry name" value="GLUCOKINASE"/>
    <property type="match status" value="1"/>
</dbReference>
<dbReference type="SUPFAM" id="SSF53697">
    <property type="entry name" value="SIS domain"/>
    <property type="match status" value="1"/>
</dbReference>
<evidence type="ECO:0000313" key="2">
    <source>
        <dbReference type="EMBL" id="MFB9376826.1"/>
    </source>
</evidence>
<name>A0ABV5LS04_9ACTN</name>